<dbReference type="InterPro" id="IPR001709">
    <property type="entry name" value="Flavoprot_Pyr_Nucl_cyt_Rdtase"/>
</dbReference>
<keyword evidence="8 16" id="KW-0274">FAD</keyword>
<evidence type="ECO:0000256" key="13">
    <source>
        <dbReference type="ARBA" id="ARBA00037104"/>
    </source>
</evidence>
<dbReference type="PRINTS" id="PR00406">
    <property type="entry name" value="CYTB5RDTASE"/>
</dbReference>
<dbReference type="FunFam" id="3.40.50.80:FF:000019">
    <property type="entry name" value="NADH-cytochrome b5 reductase"/>
    <property type="match status" value="1"/>
</dbReference>
<dbReference type="PANTHER" id="PTHR19370">
    <property type="entry name" value="NADH-CYTOCHROME B5 REDUCTASE"/>
    <property type="match status" value="1"/>
</dbReference>
<comment type="subcellular location">
    <subcellularLocation>
        <location evidence="2">Mitochondrion outer membrane</location>
        <topology evidence="2">Single-pass membrane protein</topology>
    </subcellularLocation>
</comment>
<keyword evidence="11 17" id="KW-0520">NAD</keyword>
<evidence type="ECO:0000256" key="17">
    <source>
        <dbReference type="RuleBase" id="RU361226"/>
    </source>
</evidence>
<feature type="binding site" evidence="16">
    <location>
        <position position="39"/>
    </location>
    <ligand>
        <name>FAD</name>
        <dbReference type="ChEBI" id="CHEBI:57692"/>
    </ligand>
</feature>
<feature type="binding site" evidence="16">
    <location>
        <position position="107"/>
    </location>
    <ligand>
        <name>FAD</name>
        <dbReference type="ChEBI" id="CHEBI:57692"/>
    </ligand>
</feature>
<evidence type="ECO:0000256" key="14">
    <source>
        <dbReference type="ARBA" id="ARBA00038836"/>
    </source>
</evidence>
<keyword evidence="12" id="KW-0472">Membrane</keyword>
<keyword evidence="6" id="KW-0812">Transmembrane</keyword>
<keyword evidence="5 16" id="KW-0285">Flavoprotein</keyword>
<dbReference type="SUPFAM" id="SSF52343">
    <property type="entry name" value="Ferredoxin reductase-like, C-terminal NADP-linked domain"/>
    <property type="match status" value="1"/>
</dbReference>
<dbReference type="InterPro" id="IPR017938">
    <property type="entry name" value="Riboflavin_synthase-like_b-brl"/>
</dbReference>
<dbReference type="PRINTS" id="PR00371">
    <property type="entry name" value="FPNCR"/>
</dbReference>
<evidence type="ECO:0000256" key="16">
    <source>
        <dbReference type="PIRSR" id="PIRSR601834-1"/>
    </source>
</evidence>
<comment type="cofactor">
    <cofactor evidence="1 16 17">
        <name>FAD</name>
        <dbReference type="ChEBI" id="CHEBI:57692"/>
    </cofactor>
</comment>
<evidence type="ECO:0000256" key="10">
    <source>
        <dbReference type="ARBA" id="ARBA00023002"/>
    </source>
</evidence>
<keyword evidence="9" id="KW-1133">Transmembrane helix</keyword>
<feature type="binding site" evidence="16">
    <location>
        <position position="66"/>
    </location>
    <ligand>
        <name>FAD</name>
        <dbReference type="ChEBI" id="CHEBI:57692"/>
    </ligand>
</feature>
<comment type="catalytic activity">
    <reaction evidence="17">
        <text>2 Fe(III)-[cytochrome b5] + NADH = 2 Fe(II)-[cytochrome b5] + NAD(+) + H(+)</text>
        <dbReference type="Rhea" id="RHEA:46680"/>
        <dbReference type="Rhea" id="RHEA-COMP:10438"/>
        <dbReference type="Rhea" id="RHEA-COMP:10439"/>
        <dbReference type="ChEBI" id="CHEBI:15378"/>
        <dbReference type="ChEBI" id="CHEBI:29033"/>
        <dbReference type="ChEBI" id="CHEBI:29034"/>
        <dbReference type="ChEBI" id="CHEBI:57540"/>
        <dbReference type="ChEBI" id="CHEBI:57945"/>
        <dbReference type="EC" id="1.6.2.2"/>
    </reaction>
</comment>
<dbReference type="AlphaFoldDB" id="A0A9W8UYP9"/>
<dbReference type="CDD" id="cd06183">
    <property type="entry name" value="cyt_b5_reduct_like"/>
    <property type="match status" value="1"/>
</dbReference>
<comment type="function">
    <text evidence="13">NADH-dependent reductase for DPH3 and cytochrome b5. Required for the first step of diphthamide biosynthesis, a post-translational modification of histidine which occurs in elongation factor 2. DPH1 and DPH2 transfer a 3-amino-3-carboxypropyl (ACP) group from S-adenosyl-L-methionine (SAM) to a histidine residue, the reaction is assisted by a reduction system comprising DPH3 and a NADH-dependent reductase, predominantly CBR1. By reducing DPH3, also involved in the formation of the tRNA wobble base modification mcm5s 2U (5-methoxycarbonylmethyl-2-thiouridine), mediated by the elongator complex. The cytochrome b5/NADH cytochrome b5 reductase electron transfer system supports the catalytic activity of several sterol biosynthetic enzymes.</text>
</comment>
<comment type="subunit">
    <text evidence="14">Monomer. Component of the 2-(3-amino-3-carboxypropyl)histidine synthase complex composed of DPH1, DPH2, DPH3 and a NADH-dependent reductase, predominantly CBR1.</text>
</comment>
<dbReference type="Gene3D" id="3.40.50.80">
    <property type="entry name" value="Nucleotide-binding domain of ferredoxin-NADP reductase (FNR) module"/>
    <property type="match status" value="1"/>
</dbReference>
<evidence type="ECO:0000256" key="5">
    <source>
        <dbReference type="ARBA" id="ARBA00022630"/>
    </source>
</evidence>
<comment type="caution">
    <text evidence="19">The sequence shown here is derived from an EMBL/GenBank/DDBJ whole genome shotgun (WGS) entry which is preliminary data.</text>
</comment>
<dbReference type="InterPro" id="IPR001433">
    <property type="entry name" value="OxRdtase_FAD/NAD-bd"/>
</dbReference>
<evidence type="ECO:0000256" key="11">
    <source>
        <dbReference type="ARBA" id="ARBA00023027"/>
    </source>
</evidence>
<reference evidence="19" key="1">
    <citation type="submission" date="2022-09" db="EMBL/GenBank/DDBJ databases">
        <title>Fusarium specimens isolated from Avocado Roots.</title>
        <authorList>
            <person name="Stajich J."/>
            <person name="Roper C."/>
            <person name="Heimlech-Rivalta G."/>
        </authorList>
    </citation>
    <scope>NUCLEOTIDE SEQUENCE</scope>
    <source>
        <strain evidence="19">A02</strain>
    </source>
</reference>
<evidence type="ECO:0000256" key="12">
    <source>
        <dbReference type="ARBA" id="ARBA00023136"/>
    </source>
</evidence>
<keyword evidence="20" id="KW-1185">Reference proteome</keyword>
<evidence type="ECO:0000256" key="3">
    <source>
        <dbReference type="ARBA" id="ARBA00005156"/>
    </source>
</evidence>
<dbReference type="EC" id="1.6.2.2" evidence="17"/>
<keyword evidence="7" id="KW-1000">Mitochondrion outer membrane</keyword>
<dbReference type="PROSITE" id="PS51384">
    <property type="entry name" value="FAD_FR"/>
    <property type="match status" value="1"/>
</dbReference>
<dbReference type="Pfam" id="PF00970">
    <property type="entry name" value="FAD_binding_6"/>
    <property type="match status" value="1"/>
</dbReference>
<dbReference type="GO" id="GO:0005783">
    <property type="term" value="C:endoplasmic reticulum"/>
    <property type="evidence" value="ECO:0007669"/>
    <property type="project" value="TreeGrafter"/>
</dbReference>
<dbReference type="Gene3D" id="2.40.30.10">
    <property type="entry name" value="Translation factors"/>
    <property type="match status" value="1"/>
</dbReference>
<evidence type="ECO:0000256" key="6">
    <source>
        <dbReference type="ARBA" id="ARBA00022692"/>
    </source>
</evidence>
<dbReference type="Pfam" id="PF00175">
    <property type="entry name" value="NAD_binding_1"/>
    <property type="match status" value="1"/>
</dbReference>
<evidence type="ECO:0000259" key="18">
    <source>
        <dbReference type="PROSITE" id="PS51384"/>
    </source>
</evidence>
<comment type="pathway">
    <text evidence="3">Protein modification; peptidyl-diphthamide biosynthesis.</text>
</comment>
<evidence type="ECO:0000256" key="9">
    <source>
        <dbReference type="ARBA" id="ARBA00022989"/>
    </source>
</evidence>
<feature type="binding site" evidence="16">
    <location>
        <position position="41"/>
    </location>
    <ligand>
        <name>FAD</name>
        <dbReference type="ChEBI" id="CHEBI:57692"/>
    </ligand>
</feature>
<comment type="similarity">
    <text evidence="4 17">Belongs to the flavoprotein pyridine nucleotide cytochrome reductase family.</text>
</comment>
<dbReference type="InterPro" id="IPR001834">
    <property type="entry name" value="CBR-like"/>
</dbReference>
<dbReference type="InterPro" id="IPR017927">
    <property type="entry name" value="FAD-bd_FR_type"/>
</dbReference>
<dbReference type="InterPro" id="IPR039261">
    <property type="entry name" value="FNR_nucleotide-bd"/>
</dbReference>
<dbReference type="Proteomes" id="UP001152087">
    <property type="component" value="Unassembled WGS sequence"/>
</dbReference>
<sequence length="240" mass="26365">MAVSYRFKLPRPSDTLGIPIGQHVSLAARIDRQGTDVIRSYTPITDDTTAGHVDLIIKSYANGNISKHVSTLDIGQSIKFRGPKGAFRYTPNMARRIGMIAGGTGITPMLQIARAIVRGRPSGDRTTVDLIYANETFADILLKEELDQIARDDKSFHIHYVLNKPPANWTGHIGFVSRELIKAWIPPGSNSDQLPAAADDVKILLCGPPPMIRAMKGHTESLGFNKARSVSKLEDQVFCF</sequence>
<name>A0A9W8UYP9_9HYPO</name>
<dbReference type="GO" id="GO:0005741">
    <property type="term" value="C:mitochondrial outer membrane"/>
    <property type="evidence" value="ECO:0007669"/>
    <property type="project" value="UniProtKB-SubCell"/>
</dbReference>
<evidence type="ECO:0000256" key="7">
    <source>
        <dbReference type="ARBA" id="ARBA00022787"/>
    </source>
</evidence>
<dbReference type="SUPFAM" id="SSF63380">
    <property type="entry name" value="Riboflavin synthase domain-like"/>
    <property type="match status" value="1"/>
</dbReference>
<dbReference type="EMBL" id="JAOQAV010000036">
    <property type="protein sequence ID" value="KAJ4182222.1"/>
    <property type="molecule type" value="Genomic_DNA"/>
</dbReference>
<dbReference type="PANTHER" id="PTHR19370:SF184">
    <property type="entry name" value="NADH-CYTOCHROME B5 REDUCTASE-LIKE"/>
    <property type="match status" value="1"/>
</dbReference>
<keyword evidence="7" id="KW-0496">Mitochondrion</keyword>
<evidence type="ECO:0000256" key="4">
    <source>
        <dbReference type="ARBA" id="ARBA00006105"/>
    </source>
</evidence>
<evidence type="ECO:0000256" key="2">
    <source>
        <dbReference type="ARBA" id="ARBA00004572"/>
    </source>
</evidence>
<dbReference type="InterPro" id="IPR008333">
    <property type="entry name" value="Cbr1-like_FAD-bd_dom"/>
</dbReference>
<organism evidence="19 20">
    <name type="scientific">Fusarium falciforme</name>
    <dbReference type="NCBI Taxonomy" id="195108"/>
    <lineage>
        <taxon>Eukaryota</taxon>
        <taxon>Fungi</taxon>
        <taxon>Dikarya</taxon>
        <taxon>Ascomycota</taxon>
        <taxon>Pezizomycotina</taxon>
        <taxon>Sordariomycetes</taxon>
        <taxon>Hypocreomycetidae</taxon>
        <taxon>Hypocreales</taxon>
        <taxon>Nectriaceae</taxon>
        <taxon>Fusarium</taxon>
        <taxon>Fusarium solani species complex</taxon>
    </lineage>
</organism>
<evidence type="ECO:0000313" key="19">
    <source>
        <dbReference type="EMBL" id="KAJ4182222.1"/>
    </source>
</evidence>
<comment type="catalytic activity">
    <reaction evidence="15">
        <text>2 Fe(3+)-[Dph3] + NADH = 2 Fe(2+)-[Dph3] + NAD(+) + H(+)</text>
        <dbReference type="Rhea" id="RHEA:71231"/>
        <dbReference type="Rhea" id="RHEA-COMP:18002"/>
        <dbReference type="Rhea" id="RHEA-COMP:18003"/>
        <dbReference type="ChEBI" id="CHEBI:15378"/>
        <dbReference type="ChEBI" id="CHEBI:29033"/>
        <dbReference type="ChEBI" id="CHEBI:29034"/>
        <dbReference type="ChEBI" id="CHEBI:57540"/>
        <dbReference type="ChEBI" id="CHEBI:57945"/>
        <dbReference type="ChEBI" id="CHEBI:83228"/>
    </reaction>
    <physiologicalReaction direction="left-to-right" evidence="15">
        <dbReference type="Rhea" id="RHEA:71232"/>
    </physiologicalReaction>
</comment>
<feature type="binding site" evidence="16">
    <location>
        <position position="56"/>
    </location>
    <ligand>
        <name>FAD</name>
        <dbReference type="ChEBI" id="CHEBI:57692"/>
    </ligand>
</feature>
<dbReference type="GO" id="GO:0090524">
    <property type="term" value="F:cytochrome-b5 reductase activity, acting on NADH"/>
    <property type="evidence" value="ECO:0007669"/>
    <property type="project" value="UniProtKB-EC"/>
</dbReference>
<proteinExistence type="inferred from homology"/>
<feature type="binding site" evidence="16">
    <location>
        <position position="65"/>
    </location>
    <ligand>
        <name>FAD</name>
        <dbReference type="ChEBI" id="CHEBI:57692"/>
    </ligand>
</feature>
<gene>
    <name evidence="19" type="primary">CBR1_3</name>
    <name evidence="19" type="ORF">NW755_010607</name>
</gene>
<evidence type="ECO:0000256" key="8">
    <source>
        <dbReference type="ARBA" id="ARBA00022827"/>
    </source>
</evidence>
<accession>A0A9W8UYP9</accession>
<protein>
    <recommendedName>
        <fullName evidence="17">NADH-cytochrome b5 reductase</fullName>
        <ecNumber evidence="17">1.6.2.2</ecNumber>
    </recommendedName>
</protein>
<evidence type="ECO:0000313" key="20">
    <source>
        <dbReference type="Proteomes" id="UP001152087"/>
    </source>
</evidence>
<evidence type="ECO:0000256" key="1">
    <source>
        <dbReference type="ARBA" id="ARBA00001974"/>
    </source>
</evidence>
<feature type="domain" description="FAD-binding FR-type" evidence="18">
    <location>
        <begin position="1"/>
        <end position="90"/>
    </location>
</feature>
<evidence type="ECO:0000256" key="15">
    <source>
        <dbReference type="ARBA" id="ARBA00049138"/>
    </source>
</evidence>
<feature type="binding site" evidence="16">
    <location>
        <position position="58"/>
    </location>
    <ligand>
        <name>FAD</name>
        <dbReference type="ChEBI" id="CHEBI:57692"/>
    </ligand>
</feature>
<keyword evidence="10 17" id="KW-0560">Oxidoreductase</keyword>